<reference evidence="1" key="1">
    <citation type="submission" date="2020-05" db="EMBL/GenBank/DDBJ databases">
        <authorList>
            <person name="Chiriac C."/>
            <person name="Salcher M."/>
            <person name="Ghai R."/>
            <person name="Kavagutti S V."/>
        </authorList>
    </citation>
    <scope>NUCLEOTIDE SEQUENCE</scope>
</reference>
<accession>A0A6J6DIR5</accession>
<evidence type="ECO:0000313" key="1">
    <source>
        <dbReference type="EMBL" id="CAB4563166.1"/>
    </source>
</evidence>
<organism evidence="1">
    <name type="scientific">freshwater metagenome</name>
    <dbReference type="NCBI Taxonomy" id="449393"/>
    <lineage>
        <taxon>unclassified sequences</taxon>
        <taxon>metagenomes</taxon>
        <taxon>ecological metagenomes</taxon>
    </lineage>
</organism>
<protein>
    <submittedName>
        <fullName evidence="1">Unannotated protein</fullName>
    </submittedName>
</protein>
<name>A0A6J6DIR5_9ZZZZ</name>
<sequence>MFRCMGCVGWATTHPSGTLARFRSMRVGATVSSGSREVVAQQAHQLRRIASNLVHASSVTGWGGPTQRECARQVTGLEGDLRDVARALGVAGEYAGIHSVMARL</sequence>
<dbReference type="AlphaFoldDB" id="A0A6J6DIR5"/>
<gene>
    <name evidence="1" type="ORF">UFOPK1684_00240</name>
</gene>
<dbReference type="EMBL" id="CAEZTM010000006">
    <property type="protein sequence ID" value="CAB4563166.1"/>
    <property type="molecule type" value="Genomic_DNA"/>
</dbReference>
<proteinExistence type="predicted"/>